<dbReference type="EMBL" id="MU795038">
    <property type="protein sequence ID" value="KAJ3812000.1"/>
    <property type="molecule type" value="Genomic_DNA"/>
</dbReference>
<dbReference type="Proteomes" id="UP001163835">
    <property type="component" value="Unassembled WGS sequence"/>
</dbReference>
<sequence length="210" mass="22807">MDQDVPRDFVPAPAHPDSAPSTPSRSAGKIRIPPLGVIRKPNSSAHREIFGTDDEYEDGRRQDNDPLINSSDFDPHDMTIPFPSPRKIAGSKRVVSAQNAQRLREQAGWKAGESSRASAISPGLPTPEVFQSITATPNLSGGSFEEIRAECYAQSYIATGGPPPPSILLSVNAFGVYQPARSIPPTFQPCVVFDQPQETWYTSDVEMSDV</sequence>
<gene>
    <name evidence="1" type="ORF">F5876DRAFT_75299</name>
</gene>
<keyword evidence="2" id="KW-1185">Reference proteome</keyword>
<protein>
    <submittedName>
        <fullName evidence="1">Uncharacterized protein</fullName>
    </submittedName>
</protein>
<accession>A0ACC1U4T5</accession>
<reference evidence="1" key="1">
    <citation type="submission" date="2022-09" db="EMBL/GenBank/DDBJ databases">
        <title>A Global Phylogenomic Analysis of the Shiitake Genus Lentinula.</title>
        <authorList>
            <consortium name="DOE Joint Genome Institute"/>
            <person name="Sierra-Patev S."/>
            <person name="Min B."/>
            <person name="Naranjo-Ortiz M."/>
            <person name="Looney B."/>
            <person name="Konkel Z."/>
            <person name="Slot J.C."/>
            <person name="Sakamoto Y."/>
            <person name="Steenwyk J.L."/>
            <person name="Rokas A."/>
            <person name="Carro J."/>
            <person name="Camarero S."/>
            <person name="Ferreira P."/>
            <person name="Molpeceres G."/>
            <person name="Ruiz-Duenas F.J."/>
            <person name="Serrano A."/>
            <person name="Henrissat B."/>
            <person name="Drula E."/>
            <person name="Hughes K.W."/>
            <person name="Mata J.L."/>
            <person name="Ishikawa N.K."/>
            <person name="Vargas-Isla R."/>
            <person name="Ushijima S."/>
            <person name="Smith C.A."/>
            <person name="Ahrendt S."/>
            <person name="Andreopoulos W."/>
            <person name="He G."/>
            <person name="Labutti K."/>
            <person name="Lipzen A."/>
            <person name="Ng V."/>
            <person name="Riley R."/>
            <person name="Sandor L."/>
            <person name="Barry K."/>
            <person name="Martinez A.T."/>
            <person name="Xiao Y."/>
            <person name="Gibbons J.G."/>
            <person name="Terashima K."/>
            <person name="Grigoriev I.V."/>
            <person name="Hibbett D.S."/>
        </authorList>
    </citation>
    <scope>NUCLEOTIDE SEQUENCE</scope>
    <source>
        <strain evidence="1">TMI1499</strain>
    </source>
</reference>
<name>A0ACC1U4T5_9AGAR</name>
<organism evidence="1 2">
    <name type="scientific">Lentinula aff. lateritia</name>
    <dbReference type="NCBI Taxonomy" id="2804960"/>
    <lineage>
        <taxon>Eukaryota</taxon>
        <taxon>Fungi</taxon>
        <taxon>Dikarya</taxon>
        <taxon>Basidiomycota</taxon>
        <taxon>Agaricomycotina</taxon>
        <taxon>Agaricomycetes</taxon>
        <taxon>Agaricomycetidae</taxon>
        <taxon>Agaricales</taxon>
        <taxon>Marasmiineae</taxon>
        <taxon>Omphalotaceae</taxon>
        <taxon>Lentinula</taxon>
    </lineage>
</organism>
<evidence type="ECO:0000313" key="2">
    <source>
        <dbReference type="Proteomes" id="UP001163835"/>
    </source>
</evidence>
<proteinExistence type="predicted"/>
<evidence type="ECO:0000313" key="1">
    <source>
        <dbReference type="EMBL" id="KAJ3812000.1"/>
    </source>
</evidence>
<comment type="caution">
    <text evidence="1">The sequence shown here is derived from an EMBL/GenBank/DDBJ whole genome shotgun (WGS) entry which is preliminary data.</text>
</comment>